<evidence type="ECO:0000313" key="4">
    <source>
        <dbReference type="Proteomes" id="UP000242381"/>
    </source>
</evidence>
<feature type="domain" description="Cas12f1-like TNB" evidence="2">
    <location>
        <begin position="5"/>
        <end position="65"/>
    </location>
</feature>
<organism evidence="3 4">
    <name type="scientific">Rhizopus microsporus</name>
    <dbReference type="NCBI Taxonomy" id="58291"/>
    <lineage>
        <taxon>Eukaryota</taxon>
        <taxon>Fungi</taxon>
        <taxon>Fungi incertae sedis</taxon>
        <taxon>Mucoromycota</taxon>
        <taxon>Mucoromycotina</taxon>
        <taxon>Mucoromycetes</taxon>
        <taxon>Mucorales</taxon>
        <taxon>Mucorineae</taxon>
        <taxon>Rhizopodaceae</taxon>
        <taxon>Rhizopus</taxon>
    </lineage>
</organism>
<dbReference type="VEuPathDB" id="FungiDB:BCV72DRAFT_334242"/>
<reference evidence="3 4" key="1">
    <citation type="journal article" date="2016" name="Proc. Natl. Acad. Sci. U.S.A.">
        <title>Lipid metabolic changes in an early divergent fungus govern the establishment of a mutualistic symbiosis with endobacteria.</title>
        <authorList>
            <person name="Lastovetsky O.A."/>
            <person name="Gaspar M.L."/>
            <person name="Mondo S.J."/>
            <person name="LaButti K.M."/>
            <person name="Sandor L."/>
            <person name="Grigoriev I.V."/>
            <person name="Henry S.A."/>
            <person name="Pawlowska T.E."/>
        </authorList>
    </citation>
    <scope>NUCLEOTIDE SEQUENCE [LARGE SCALE GENOMIC DNA]</scope>
    <source>
        <strain evidence="3 4">ATCC 11559</strain>
    </source>
</reference>
<evidence type="ECO:0000313" key="3">
    <source>
        <dbReference type="EMBL" id="ORE22978.1"/>
    </source>
</evidence>
<dbReference type="Pfam" id="PF07282">
    <property type="entry name" value="Cas12f1-like_TNB"/>
    <property type="match status" value="1"/>
</dbReference>
<proteinExistence type="predicted"/>
<sequence length="130" mass="15207">MQTTQQGTEFVYVDEYLTSQICNKCKMKEMNNISIIGSKRRVYSVLKCESCGTIWNRDVNSALNIYELKIKIAVQNNVKRLLHKDLFDIDYIEKRITLEQAKATEKLESSFTETVQHIAWIHPSQDENIF</sequence>
<dbReference type="GO" id="GO:0003677">
    <property type="term" value="F:DNA binding"/>
    <property type="evidence" value="ECO:0007669"/>
    <property type="project" value="UniProtKB-KW"/>
</dbReference>
<accession>A0A1X0SFP9</accession>
<dbReference type="AlphaFoldDB" id="A0A1X0SFP9"/>
<evidence type="ECO:0000256" key="1">
    <source>
        <dbReference type="ARBA" id="ARBA00023125"/>
    </source>
</evidence>
<evidence type="ECO:0000259" key="2">
    <source>
        <dbReference type="Pfam" id="PF07282"/>
    </source>
</evidence>
<dbReference type="InterPro" id="IPR010095">
    <property type="entry name" value="Cas12f1-like_TNB"/>
</dbReference>
<dbReference type="Proteomes" id="UP000242381">
    <property type="component" value="Unassembled WGS sequence"/>
</dbReference>
<name>A0A1X0SFP9_RHIZD</name>
<keyword evidence="1" id="KW-0238">DNA-binding</keyword>
<gene>
    <name evidence="3" type="ORF">BCV71DRAFT_281013</name>
</gene>
<protein>
    <recommendedName>
        <fullName evidence="2">Cas12f1-like TNB domain-containing protein</fullName>
    </recommendedName>
</protein>
<dbReference type="EMBL" id="KV921261">
    <property type="protein sequence ID" value="ORE22978.1"/>
    <property type="molecule type" value="Genomic_DNA"/>
</dbReference>